<evidence type="ECO:0000256" key="1">
    <source>
        <dbReference type="SAM" id="MobiDB-lite"/>
    </source>
</evidence>
<feature type="chain" id="PRO_5019306547" evidence="2">
    <location>
        <begin position="20"/>
        <end position="118"/>
    </location>
</feature>
<protein>
    <submittedName>
        <fullName evidence="3">Uncharacterized protein</fullName>
    </submittedName>
</protein>
<organism evidence="3 4">
    <name type="scientific">Alcaligenes xylosoxydans xylosoxydans</name>
    <name type="common">Achromobacter xylosoxidans</name>
    <dbReference type="NCBI Taxonomy" id="85698"/>
    <lineage>
        <taxon>Bacteria</taxon>
        <taxon>Pseudomonadati</taxon>
        <taxon>Pseudomonadota</taxon>
        <taxon>Betaproteobacteria</taxon>
        <taxon>Burkholderiales</taxon>
        <taxon>Alcaligenaceae</taxon>
        <taxon>Achromobacter</taxon>
    </lineage>
</organism>
<comment type="caution">
    <text evidence="3">The sequence shown here is derived from an EMBL/GenBank/DDBJ whole genome shotgun (WGS) entry which is preliminary data.</text>
</comment>
<dbReference type="RefSeq" id="WP_124260347.1">
    <property type="nucleotide sequence ID" value="NZ_CP061008.1"/>
</dbReference>
<sequence>MKILGAVALLAAAWGQAVAQGAGPAIPQPPPSARVIPDACVGASCPRLVNPGATQEPCLGTGCATAGRPPGPPAPPSSGPSHQPGWVSPAPSRLPPMPAQRGVPTGPLTPAPPLPVPR</sequence>
<proteinExistence type="predicted"/>
<evidence type="ECO:0000313" key="4">
    <source>
        <dbReference type="Proteomes" id="UP000285324"/>
    </source>
</evidence>
<keyword evidence="2" id="KW-0732">Signal</keyword>
<name>A0A424WHI6_ALCXX</name>
<feature type="region of interest" description="Disordered" evidence="1">
    <location>
        <begin position="51"/>
        <end position="118"/>
    </location>
</feature>
<accession>A0A424WHI6</accession>
<feature type="compositionally biased region" description="Pro residues" evidence="1">
    <location>
        <begin position="107"/>
        <end position="118"/>
    </location>
</feature>
<dbReference type="AlphaFoldDB" id="A0A424WHI6"/>
<evidence type="ECO:0000313" key="3">
    <source>
        <dbReference type="EMBL" id="RPJ92736.1"/>
    </source>
</evidence>
<dbReference type="Proteomes" id="UP000285324">
    <property type="component" value="Unassembled WGS sequence"/>
</dbReference>
<gene>
    <name evidence="3" type="ORF">DY367_06360</name>
</gene>
<evidence type="ECO:0000256" key="2">
    <source>
        <dbReference type="SAM" id="SignalP"/>
    </source>
</evidence>
<feature type="signal peptide" evidence="2">
    <location>
        <begin position="1"/>
        <end position="19"/>
    </location>
</feature>
<dbReference type="EMBL" id="QVXO01000006">
    <property type="protein sequence ID" value="RPJ92736.1"/>
    <property type="molecule type" value="Genomic_DNA"/>
</dbReference>
<reference evidence="3 4" key="1">
    <citation type="submission" date="2018-08" db="EMBL/GenBank/DDBJ databases">
        <title>Achromobacter xylosoxidans Genome sequencing and assembly.</title>
        <authorList>
            <person name="Wang R."/>
            <person name="Rensing C."/>
            <person name="Li Y."/>
        </authorList>
    </citation>
    <scope>NUCLEOTIDE SEQUENCE [LARGE SCALE GENOMIC DNA]</scope>
    <source>
        <strain evidence="3 4">GD003A</strain>
    </source>
</reference>
<feature type="compositionally biased region" description="Pro residues" evidence="1">
    <location>
        <begin position="69"/>
        <end position="78"/>
    </location>
</feature>